<evidence type="ECO:0000256" key="2">
    <source>
        <dbReference type="SAM" id="SignalP"/>
    </source>
</evidence>
<dbReference type="HOGENOM" id="CLU_085827_1_1_1"/>
<feature type="compositionally biased region" description="Low complexity" evidence="1">
    <location>
        <begin position="171"/>
        <end position="195"/>
    </location>
</feature>
<dbReference type="OrthoDB" id="5409186at2759"/>
<reference evidence="3 4" key="1">
    <citation type="journal article" date="2008" name="PLoS Genet.">
        <title>Genomic islands in the pathogenic filamentous fungus Aspergillus fumigatus.</title>
        <authorList>
            <person name="Fedorova N.D."/>
            <person name="Khaldi N."/>
            <person name="Joardar V.S."/>
            <person name="Maiti R."/>
            <person name="Amedeo P."/>
            <person name="Anderson M.J."/>
            <person name="Crabtree J."/>
            <person name="Silva J.C."/>
            <person name="Badger J.H."/>
            <person name="Albarraq A."/>
            <person name="Angiuoli S."/>
            <person name="Bussey H."/>
            <person name="Bowyer P."/>
            <person name="Cotty P.J."/>
            <person name="Dyer P.S."/>
            <person name="Egan A."/>
            <person name="Galens K."/>
            <person name="Fraser-Liggett C.M."/>
            <person name="Haas B.J."/>
            <person name="Inman J.M."/>
            <person name="Kent R."/>
            <person name="Lemieux S."/>
            <person name="Malavazi I."/>
            <person name="Orvis J."/>
            <person name="Roemer T."/>
            <person name="Ronning C.M."/>
            <person name="Sundaram J.P."/>
            <person name="Sutton G."/>
            <person name="Turner G."/>
            <person name="Venter J.C."/>
            <person name="White O.R."/>
            <person name="Whitty B.R."/>
            <person name="Youngman P."/>
            <person name="Wolfe K.H."/>
            <person name="Goldman G.H."/>
            <person name="Wortman J.R."/>
            <person name="Jiang B."/>
            <person name="Denning D.W."/>
            <person name="Nierman W.C."/>
        </authorList>
    </citation>
    <scope>NUCLEOTIDE SEQUENCE [LARGE SCALE GENOMIC DNA]</scope>
    <source>
        <strain evidence="4">ATCC 1007 / CBS 513.65 / DSM 816 / NCTC 3887 / NRRL 1</strain>
    </source>
</reference>
<feature type="compositionally biased region" description="Polar residues" evidence="1">
    <location>
        <begin position="116"/>
        <end position="128"/>
    </location>
</feature>
<proteinExistence type="predicted"/>
<dbReference type="KEGG" id="act:ACLA_094280"/>
<keyword evidence="2" id="KW-0732">Signal</keyword>
<evidence type="ECO:0000313" key="3">
    <source>
        <dbReference type="EMBL" id="EAW11728.1"/>
    </source>
</evidence>
<evidence type="ECO:0000313" key="4">
    <source>
        <dbReference type="Proteomes" id="UP000006701"/>
    </source>
</evidence>
<evidence type="ECO:0000256" key="1">
    <source>
        <dbReference type="SAM" id="MobiDB-lite"/>
    </source>
</evidence>
<organism evidence="3 4">
    <name type="scientific">Aspergillus clavatus (strain ATCC 1007 / CBS 513.65 / DSM 816 / NCTC 3887 / NRRL 1 / QM 1276 / 107)</name>
    <dbReference type="NCBI Taxonomy" id="344612"/>
    <lineage>
        <taxon>Eukaryota</taxon>
        <taxon>Fungi</taxon>
        <taxon>Dikarya</taxon>
        <taxon>Ascomycota</taxon>
        <taxon>Pezizomycotina</taxon>
        <taxon>Eurotiomycetes</taxon>
        <taxon>Eurotiomycetidae</taxon>
        <taxon>Eurotiales</taxon>
        <taxon>Aspergillaceae</taxon>
        <taxon>Aspergillus</taxon>
        <taxon>Aspergillus subgen. Fumigati</taxon>
    </lineage>
</organism>
<dbReference type="VEuPathDB" id="FungiDB:ACLA_094280"/>
<protein>
    <recommendedName>
        <fullName evidence="5">GPI anchored serine-threonine rich protein</fullName>
    </recommendedName>
</protein>
<feature type="region of interest" description="Disordered" evidence="1">
    <location>
        <begin position="116"/>
        <end position="144"/>
    </location>
</feature>
<keyword evidence="4" id="KW-1185">Reference proteome</keyword>
<dbReference type="Proteomes" id="UP000006701">
    <property type="component" value="Unassembled WGS sequence"/>
</dbReference>
<feature type="signal peptide" evidence="2">
    <location>
        <begin position="1"/>
        <end position="18"/>
    </location>
</feature>
<feature type="compositionally biased region" description="Low complexity" evidence="1">
    <location>
        <begin position="129"/>
        <end position="144"/>
    </location>
</feature>
<dbReference type="AlphaFoldDB" id="A1CFS9"/>
<dbReference type="RefSeq" id="XP_001273154.1">
    <property type="nucleotide sequence ID" value="XM_001273153.1"/>
</dbReference>
<gene>
    <name evidence="3" type="ORF">ACLA_094280</name>
</gene>
<accession>A1CFS9</accession>
<evidence type="ECO:0008006" key="5">
    <source>
        <dbReference type="Google" id="ProtNLM"/>
    </source>
</evidence>
<dbReference type="eggNOG" id="ENOG502RZBP">
    <property type="taxonomic scope" value="Eukaryota"/>
</dbReference>
<feature type="region of interest" description="Disordered" evidence="1">
    <location>
        <begin position="163"/>
        <end position="198"/>
    </location>
</feature>
<dbReference type="OMA" id="GDSCCAN"/>
<dbReference type="EMBL" id="DS027052">
    <property type="protein sequence ID" value="EAW11728.1"/>
    <property type="molecule type" value="Genomic_DNA"/>
</dbReference>
<sequence>MLSPLLLLIPLLATQVAAEFSELQSLSLIKRQDNSAFVPSSTPVSECPSGSVECGRSGICYYPSRGDVCCPGKTYACPGTSFCLQDPYCCPEGLDRKTCADRYGVSLQPTFSFAPSQPTYVPSSGGSASTKSGNTGSTDSTGSTGYSGYGGYSDNSGHSGYADSSAPAAYKPSTSTTVPSTSTSQTATTKPSASSGPTLLFSSGVTRKEMAGAAMVVGALGLMANLI</sequence>
<name>A1CFS9_ASPCL</name>
<dbReference type="GeneID" id="4704790"/>
<feature type="chain" id="PRO_5002632932" description="GPI anchored serine-threonine rich protein" evidence="2">
    <location>
        <begin position="19"/>
        <end position="227"/>
    </location>
</feature>